<dbReference type="OrthoDB" id="9788394at2"/>
<comment type="subcellular location">
    <subcellularLocation>
        <location evidence="8">Cytoplasm</location>
    </subcellularLocation>
</comment>
<feature type="binding site" evidence="8">
    <location>
        <begin position="13"/>
        <end position="15"/>
    </location>
    <ligand>
        <name>GTP</name>
        <dbReference type="ChEBI" id="CHEBI:37565"/>
    </ligand>
</feature>
<proteinExistence type="inferred from homology"/>
<comment type="function">
    <text evidence="8">Transfers a GMP moiety from GTP to Mo-molybdopterin (Mo-MPT) cofactor (Moco or molybdenum cofactor) to form Mo-molybdopterin guanine dinucleotide (Mo-MGD) cofactor.</text>
</comment>
<feature type="binding site" evidence="8">
    <location>
        <position position="122"/>
    </location>
    <ligand>
        <name>GTP</name>
        <dbReference type="ChEBI" id="CHEBI:37565"/>
    </ligand>
</feature>
<protein>
    <recommendedName>
        <fullName evidence="8">Molybdenum cofactor guanylyltransferase</fullName>
        <shortName evidence="8">MoCo guanylyltransferase</shortName>
        <ecNumber evidence="8">2.7.7.77</ecNumber>
    </recommendedName>
    <alternativeName>
        <fullName evidence="8">GTP:molybdopterin guanylyltransferase</fullName>
    </alternativeName>
    <alternativeName>
        <fullName evidence="8">Mo-MPT guanylyltransferase</fullName>
    </alternativeName>
    <alternativeName>
        <fullName evidence="8">Molybdopterin guanylyltransferase</fullName>
    </alternativeName>
    <alternativeName>
        <fullName evidence="8">Molybdopterin-guanine dinucleotide synthase</fullName>
        <shortName evidence="8">MGD synthase</shortName>
    </alternativeName>
</protein>
<dbReference type="InterPro" id="IPR013482">
    <property type="entry name" value="Molybde_CF_guanTrfase"/>
</dbReference>
<dbReference type="NCBIfam" id="TIGR02665">
    <property type="entry name" value="molyb_mobA"/>
    <property type="match status" value="1"/>
</dbReference>
<sequence>MNGEGMRLCGILLAGGQSRRMGGGDKCLRALAGKTVLARIIGRIGPQVDTLVLNANGDTARFAEYGLRVIPDAIGDFAGPLAGVLTGMEWASQHGHPTNGPDKGGEVTVDSGYTHILTVPTDAPFLPTDLVERLAAPIQAGEADMTCAMSDGRTHPVVGIWPISLAGDLRRAMVDEDIRKVDRWTARHRLAEVPFGTEPFDPFFNMNRPEDAQQAAEYAALVDR</sequence>
<evidence type="ECO:0000256" key="4">
    <source>
        <dbReference type="ARBA" id="ARBA00022741"/>
    </source>
</evidence>
<comment type="similarity">
    <text evidence="8">Belongs to the MobA family.</text>
</comment>
<evidence type="ECO:0000313" key="10">
    <source>
        <dbReference type="EMBL" id="RVU38716.1"/>
    </source>
</evidence>
<comment type="cofactor">
    <cofactor evidence="8">
        <name>Mg(2+)</name>
        <dbReference type="ChEBI" id="CHEBI:18420"/>
    </cofactor>
</comment>
<dbReference type="EMBL" id="SADE01000001">
    <property type="protein sequence ID" value="RVU38716.1"/>
    <property type="molecule type" value="Genomic_DNA"/>
</dbReference>
<dbReference type="InterPro" id="IPR029044">
    <property type="entry name" value="Nucleotide-diphossugar_trans"/>
</dbReference>
<keyword evidence="10" id="KW-0548">Nucleotidyltransferase</keyword>
<evidence type="ECO:0000313" key="11">
    <source>
        <dbReference type="Proteomes" id="UP000287447"/>
    </source>
</evidence>
<evidence type="ECO:0000256" key="7">
    <source>
        <dbReference type="ARBA" id="ARBA00023150"/>
    </source>
</evidence>
<keyword evidence="3 8" id="KW-0479">Metal-binding</keyword>
<evidence type="ECO:0000256" key="8">
    <source>
        <dbReference type="HAMAP-Rule" id="MF_00316"/>
    </source>
</evidence>
<comment type="subunit">
    <text evidence="8">Monomer.</text>
</comment>
<evidence type="ECO:0000256" key="1">
    <source>
        <dbReference type="ARBA" id="ARBA00022490"/>
    </source>
</evidence>
<feature type="binding site" evidence="8">
    <location>
        <position position="54"/>
    </location>
    <ligand>
        <name>GTP</name>
        <dbReference type="ChEBI" id="CHEBI:37565"/>
    </ligand>
</feature>
<keyword evidence="7 8" id="KW-0501">Molybdenum cofactor biosynthesis</keyword>
<gene>
    <name evidence="8 10" type="primary">mobA</name>
    <name evidence="10" type="ORF">EOI86_05440</name>
</gene>
<feature type="binding site" evidence="8">
    <location>
        <position position="26"/>
    </location>
    <ligand>
        <name>GTP</name>
        <dbReference type="ChEBI" id="CHEBI:37565"/>
    </ligand>
</feature>
<comment type="catalytic activity">
    <reaction evidence="8">
        <text>Mo-molybdopterin + GTP + H(+) = Mo-molybdopterin guanine dinucleotide + diphosphate</text>
        <dbReference type="Rhea" id="RHEA:34243"/>
        <dbReference type="ChEBI" id="CHEBI:15378"/>
        <dbReference type="ChEBI" id="CHEBI:33019"/>
        <dbReference type="ChEBI" id="CHEBI:37565"/>
        <dbReference type="ChEBI" id="CHEBI:71302"/>
        <dbReference type="ChEBI" id="CHEBI:71310"/>
        <dbReference type="EC" id="2.7.7.77"/>
    </reaction>
</comment>
<dbReference type="GO" id="GO:0005525">
    <property type="term" value="F:GTP binding"/>
    <property type="evidence" value="ECO:0007669"/>
    <property type="project" value="UniProtKB-UniRule"/>
</dbReference>
<keyword evidence="11" id="KW-1185">Reference proteome</keyword>
<dbReference type="GO" id="GO:1902758">
    <property type="term" value="P:bis(molybdopterin guanine dinucleotide)molybdenum biosynthetic process"/>
    <property type="evidence" value="ECO:0007669"/>
    <property type="project" value="TreeGrafter"/>
</dbReference>
<dbReference type="Pfam" id="PF12804">
    <property type="entry name" value="NTP_transf_3"/>
    <property type="match status" value="1"/>
</dbReference>
<dbReference type="RefSeq" id="WP_127764088.1">
    <property type="nucleotide sequence ID" value="NZ_SADE01000001.1"/>
</dbReference>
<dbReference type="CDD" id="cd02503">
    <property type="entry name" value="MobA"/>
    <property type="match status" value="1"/>
</dbReference>
<dbReference type="PANTHER" id="PTHR19136:SF81">
    <property type="entry name" value="MOLYBDENUM COFACTOR GUANYLYLTRANSFERASE"/>
    <property type="match status" value="1"/>
</dbReference>
<dbReference type="EC" id="2.7.7.77" evidence="8"/>
<dbReference type="HAMAP" id="MF_00316">
    <property type="entry name" value="MobA"/>
    <property type="match status" value="1"/>
</dbReference>
<dbReference type="SUPFAM" id="SSF53448">
    <property type="entry name" value="Nucleotide-diphospho-sugar transferases"/>
    <property type="match status" value="1"/>
</dbReference>
<organism evidence="10 11">
    <name type="scientific">Hwanghaeella grinnelliae</name>
    <dbReference type="NCBI Taxonomy" id="2500179"/>
    <lineage>
        <taxon>Bacteria</taxon>
        <taxon>Pseudomonadati</taxon>
        <taxon>Pseudomonadota</taxon>
        <taxon>Alphaproteobacteria</taxon>
        <taxon>Rhodospirillales</taxon>
        <taxon>Rhodospirillaceae</taxon>
        <taxon>Hwanghaeella</taxon>
    </lineage>
</organism>
<keyword evidence="5 8" id="KW-0460">Magnesium</keyword>
<evidence type="ECO:0000256" key="3">
    <source>
        <dbReference type="ARBA" id="ARBA00022723"/>
    </source>
</evidence>
<accession>A0A437QWC8</accession>
<keyword evidence="6 8" id="KW-0342">GTP-binding</keyword>
<dbReference type="GO" id="GO:0046872">
    <property type="term" value="F:metal ion binding"/>
    <property type="evidence" value="ECO:0007669"/>
    <property type="project" value="UniProtKB-KW"/>
</dbReference>
<dbReference type="GO" id="GO:0061603">
    <property type="term" value="F:molybdenum cofactor guanylyltransferase activity"/>
    <property type="evidence" value="ECO:0007669"/>
    <property type="project" value="UniProtKB-EC"/>
</dbReference>
<keyword evidence="2 8" id="KW-0808">Transferase</keyword>
<evidence type="ECO:0000259" key="9">
    <source>
        <dbReference type="Pfam" id="PF12804"/>
    </source>
</evidence>
<comment type="domain">
    <text evidence="8">The N-terminal domain determines nucleotide recognition and specific binding, while the C-terminal domain determines the specific binding to the target protein.</text>
</comment>
<reference evidence="11" key="1">
    <citation type="submission" date="2019-01" db="EMBL/GenBank/DDBJ databases">
        <title>Gri0909 isolated from a small marine red alga.</title>
        <authorList>
            <person name="Kim J."/>
            <person name="Jeong S.E."/>
            <person name="Jeon C.O."/>
        </authorList>
    </citation>
    <scope>NUCLEOTIDE SEQUENCE [LARGE SCALE GENOMIC DNA]</scope>
    <source>
        <strain evidence="11">Gri0909</strain>
    </source>
</reference>
<keyword evidence="4 8" id="KW-0547">Nucleotide-binding</keyword>
<evidence type="ECO:0000256" key="6">
    <source>
        <dbReference type="ARBA" id="ARBA00023134"/>
    </source>
</evidence>
<name>A0A437QWC8_9PROT</name>
<dbReference type="InterPro" id="IPR025877">
    <property type="entry name" value="MobA-like_NTP_Trfase"/>
</dbReference>
<feature type="binding site" evidence="8">
    <location>
        <position position="122"/>
    </location>
    <ligand>
        <name>Mg(2+)</name>
        <dbReference type="ChEBI" id="CHEBI:18420"/>
    </ligand>
</feature>
<dbReference type="Proteomes" id="UP000287447">
    <property type="component" value="Unassembled WGS sequence"/>
</dbReference>
<dbReference type="GO" id="GO:0005737">
    <property type="term" value="C:cytoplasm"/>
    <property type="evidence" value="ECO:0007669"/>
    <property type="project" value="UniProtKB-SubCell"/>
</dbReference>
<dbReference type="Gene3D" id="3.90.550.10">
    <property type="entry name" value="Spore Coat Polysaccharide Biosynthesis Protein SpsA, Chain A"/>
    <property type="match status" value="1"/>
</dbReference>
<comment type="caution">
    <text evidence="10">The sequence shown here is derived from an EMBL/GenBank/DDBJ whole genome shotgun (WGS) entry which is preliminary data.</text>
</comment>
<evidence type="ECO:0000256" key="5">
    <source>
        <dbReference type="ARBA" id="ARBA00022842"/>
    </source>
</evidence>
<dbReference type="AlphaFoldDB" id="A0A437QWC8"/>
<evidence type="ECO:0000256" key="2">
    <source>
        <dbReference type="ARBA" id="ARBA00022679"/>
    </source>
</evidence>
<keyword evidence="1 8" id="KW-0963">Cytoplasm</keyword>
<dbReference type="PANTHER" id="PTHR19136">
    <property type="entry name" value="MOLYBDENUM COFACTOR GUANYLYLTRANSFERASE"/>
    <property type="match status" value="1"/>
</dbReference>
<feature type="domain" description="MobA-like NTP transferase" evidence="9">
    <location>
        <begin position="10"/>
        <end position="184"/>
    </location>
</feature>
<feature type="binding site" evidence="8">
    <location>
        <position position="72"/>
    </location>
    <ligand>
        <name>GTP</name>
        <dbReference type="ChEBI" id="CHEBI:37565"/>
    </ligand>
</feature>